<dbReference type="HOGENOM" id="CLU_2777503_0_0_1"/>
<dbReference type="KEGG" id="sla:SERLADRAFT_475982"/>
<organism>
    <name type="scientific">Serpula lacrymans var. lacrymans (strain S7.9)</name>
    <name type="common">Dry rot fungus</name>
    <dbReference type="NCBI Taxonomy" id="578457"/>
    <lineage>
        <taxon>Eukaryota</taxon>
        <taxon>Fungi</taxon>
        <taxon>Dikarya</taxon>
        <taxon>Basidiomycota</taxon>
        <taxon>Agaricomycotina</taxon>
        <taxon>Agaricomycetes</taxon>
        <taxon>Agaricomycetidae</taxon>
        <taxon>Boletales</taxon>
        <taxon>Coniophorineae</taxon>
        <taxon>Serpulaceae</taxon>
        <taxon>Serpula</taxon>
    </lineage>
</organism>
<name>F8P6U9_SERL9</name>
<dbReference type="AlphaFoldDB" id="F8P6U9"/>
<reference evidence="1" key="1">
    <citation type="submission" date="2011-04" db="EMBL/GenBank/DDBJ databases">
        <title>Evolution of plant cell wall degrading machinery underlies the functional diversity of forest fungi.</title>
        <authorList>
            <consortium name="US DOE Joint Genome Institute (JGI-PGF)"/>
            <person name="Eastwood D.C."/>
            <person name="Floudas D."/>
            <person name="Binder M."/>
            <person name="Majcherczyk A."/>
            <person name="Schneider P."/>
            <person name="Aerts A."/>
            <person name="Asiegbu F.O."/>
            <person name="Baker S.E."/>
            <person name="Barry K."/>
            <person name="Bendiksby M."/>
            <person name="Blumentritt M."/>
            <person name="Coutinho P.M."/>
            <person name="Cullen D."/>
            <person name="Cullen D."/>
            <person name="Gathman A."/>
            <person name="Goodell B."/>
            <person name="Henrissat B."/>
            <person name="Ihrmark K."/>
            <person name="Kauserud H."/>
            <person name="Kohler A."/>
            <person name="LaButti K."/>
            <person name="Lapidus A."/>
            <person name="Lavin J.L."/>
            <person name="Lee Y.-H."/>
            <person name="Lindquist E."/>
            <person name="Lilly W."/>
            <person name="Lucas S."/>
            <person name="Morin E."/>
            <person name="Murat C."/>
            <person name="Oguiza J.A."/>
            <person name="Park J."/>
            <person name="Pisabarro A.G."/>
            <person name="Riley R."/>
            <person name="Rosling A."/>
            <person name="Salamov A."/>
            <person name="Schmidt O."/>
            <person name="Schmutz J."/>
            <person name="Skrede I."/>
            <person name="Stenlid J."/>
            <person name="Wiebenga A."/>
            <person name="Xie X."/>
            <person name="Kues U."/>
            <person name="Hibbett D.S."/>
            <person name="Hoffmeister D."/>
            <person name="Hogberg N."/>
            <person name="Martin F."/>
            <person name="Grigoriev I.V."/>
            <person name="Watkinson S.C."/>
        </authorList>
    </citation>
    <scope>NUCLEOTIDE SEQUENCE</scope>
    <source>
        <strain evidence="1">S7.9</strain>
    </source>
</reference>
<sequence>MSLGALPPLSPTYFLIFFSICTYRSPCTSAICYLGSCQASLRTAFASLKASTIDPDRHDDVPQRPTVSV</sequence>
<gene>
    <name evidence="1" type="ORF">SERLADRAFT_475982</name>
</gene>
<evidence type="ECO:0000313" key="1">
    <source>
        <dbReference type="EMBL" id="EGO21165.1"/>
    </source>
</evidence>
<dbReference type="GeneID" id="18820726"/>
<accession>F8P6U9</accession>
<proteinExistence type="predicted"/>
<protein>
    <submittedName>
        <fullName evidence="1">Uncharacterized protein</fullName>
    </submittedName>
</protein>
<dbReference type="EMBL" id="GL945439">
    <property type="protein sequence ID" value="EGO21165.1"/>
    <property type="molecule type" value="Genomic_DNA"/>
</dbReference>
<dbReference type="Proteomes" id="UP000008064">
    <property type="component" value="Unassembled WGS sequence"/>
</dbReference>
<dbReference type="RefSeq" id="XP_007322122.1">
    <property type="nucleotide sequence ID" value="XM_007322060.1"/>
</dbReference>